<evidence type="ECO:0000313" key="1">
    <source>
        <dbReference type="EMBL" id="CCH76762.1"/>
    </source>
</evidence>
<comment type="caution">
    <text evidence="1">The sequence shown here is derived from an EMBL/GenBank/DDBJ whole genome shotgun (WGS) entry which is preliminary data.</text>
</comment>
<keyword evidence="2" id="KW-1185">Reference proteome</keyword>
<name>A0A077LVE8_9MICO</name>
<sequence>MVQVSASRVSFVFLPADSGFSWDATPALLRRVLVAAEVTEEPAMAVSEDGAVPLCARWLDGDELWFFLTRDAREFADEVLASMEVSEAVRERLAGVAATCDLRIEISSDGDSDTEDGEGHLEDWMLATEALAELPGAVDVDGGFLAEATPRR</sequence>
<organism evidence="1 2">
    <name type="scientific">Nostocoides japonicum T1-X7</name>
    <dbReference type="NCBI Taxonomy" id="1194083"/>
    <lineage>
        <taxon>Bacteria</taxon>
        <taxon>Bacillati</taxon>
        <taxon>Actinomycetota</taxon>
        <taxon>Actinomycetes</taxon>
        <taxon>Micrococcales</taxon>
        <taxon>Intrasporangiaceae</taxon>
        <taxon>Nostocoides</taxon>
    </lineage>
</organism>
<dbReference type="Proteomes" id="UP000035721">
    <property type="component" value="Unassembled WGS sequence"/>
</dbReference>
<evidence type="ECO:0000313" key="2">
    <source>
        <dbReference type="Proteomes" id="UP000035721"/>
    </source>
</evidence>
<reference evidence="1 2" key="1">
    <citation type="journal article" date="2013" name="ISME J.">
        <title>A metabolic model for members of the genus Tetrasphaera involved in enhanced biological phosphorus removal.</title>
        <authorList>
            <person name="Kristiansen R."/>
            <person name="Nguyen H.T.T."/>
            <person name="Saunders A.M."/>
            <person name="Nielsen J.L."/>
            <person name="Wimmer R."/>
            <person name="Le V.Q."/>
            <person name="McIlroy S.J."/>
            <person name="Petrovski S."/>
            <person name="Seviour R.J."/>
            <person name="Calteau A."/>
            <person name="Nielsen K.L."/>
            <person name="Nielsen P.H."/>
        </authorList>
    </citation>
    <scope>NUCLEOTIDE SEQUENCE [LARGE SCALE GENOMIC DNA]</scope>
    <source>
        <strain evidence="1 2">T1-X7</strain>
    </source>
</reference>
<accession>A0A077LVE8</accession>
<dbReference type="AlphaFoldDB" id="A0A077LVE8"/>
<proteinExistence type="predicted"/>
<gene>
    <name evidence="1" type="ORF">BN12_1450005</name>
</gene>
<protein>
    <submittedName>
        <fullName evidence="1">Uncharacterized protein</fullName>
    </submittedName>
</protein>
<dbReference type="EMBL" id="CAJB01000052">
    <property type="protein sequence ID" value="CCH76762.1"/>
    <property type="molecule type" value="Genomic_DNA"/>
</dbReference>
<dbReference type="STRING" id="1194083.BN12_1450005"/>